<name>A0A6J5LWC6_9CAUD</name>
<evidence type="ECO:0000313" key="1">
    <source>
        <dbReference type="EMBL" id="CAB4138132.1"/>
    </source>
</evidence>
<proteinExistence type="predicted"/>
<organism evidence="1">
    <name type="scientific">uncultured Caudovirales phage</name>
    <dbReference type="NCBI Taxonomy" id="2100421"/>
    <lineage>
        <taxon>Viruses</taxon>
        <taxon>Duplodnaviria</taxon>
        <taxon>Heunggongvirae</taxon>
        <taxon>Uroviricota</taxon>
        <taxon>Caudoviricetes</taxon>
        <taxon>Peduoviridae</taxon>
        <taxon>Maltschvirus</taxon>
        <taxon>Maltschvirus maltsch</taxon>
    </lineage>
</organism>
<accession>A0A6J5LWC6</accession>
<dbReference type="SUPFAM" id="SSF52540">
    <property type="entry name" value="P-loop containing nucleoside triphosphate hydrolases"/>
    <property type="match status" value="1"/>
</dbReference>
<dbReference type="Gene3D" id="3.40.50.300">
    <property type="entry name" value="P-loop containing nucleotide triphosphate hydrolases"/>
    <property type="match status" value="1"/>
</dbReference>
<protein>
    <submittedName>
        <fullName evidence="1">Uncharacterized protein</fullName>
    </submittedName>
</protein>
<dbReference type="EMBL" id="LR796341">
    <property type="protein sequence ID" value="CAB4138132.1"/>
    <property type="molecule type" value="Genomic_DNA"/>
</dbReference>
<gene>
    <name evidence="1" type="ORF">UFOVP328_325</name>
</gene>
<reference evidence="1" key="1">
    <citation type="submission" date="2020-04" db="EMBL/GenBank/DDBJ databases">
        <authorList>
            <person name="Chiriac C."/>
            <person name="Salcher M."/>
            <person name="Ghai R."/>
            <person name="Kavagutti S V."/>
        </authorList>
    </citation>
    <scope>NUCLEOTIDE SEQUENCE</scope>
</reference>
<dbReference type="InterPro" id="IPR027417">
    <property type="entry name" value="P-loop_NTPase"/>
</dbReference>
<sequence length="226" mass="26021">MLKNSKINNTAPGKILVFGLPRTGTTVLQLQLSQLFELNNLSEVYTGDNIGIVKDIYSWTADQSQCIVKLLTTNLNAEINGVDFDRLISCGGFDLVVIPVGKNLTDTCISLYYAEQVVNQYHYYTNDQVAQQLFYMDLNFVTDIFNKEYQAFVDSLQYLDTHQIRYKTINYNDYVQNIQQEIDGVQFCIQSMRNLPMIYSNLDYTALCQNYQEVDNLINEITRTLC</sequence>